<dbReference type="EMBL" id="JBBPHU010000001">
    <property type="protein sequence ID" value="KAK7524316.1"/>
    <property type="molecule type" value="Genomic_DNA"/>
</dbReference>
<dbReference type="Proteomes" id="UP001363622">
    <property type="component" value="Unassembled WGS sequence"/>
</dbReference>
<feature type="transmembrane region" description="Helical" evidence="11">
    <location>
        <begin position="209"/>
        <end position="228"/>
    </location>
</feature>
<evidence type="ECO:0000256" key="7">
    <source>
        <dbReference type="ARBA" id="ARBA00022824"/>
    </source>
</evidence>
<keyword evidence="7 11" id="KW-0256">Endoplasmic reticulum</keyword>
<evidence type="ECO:0000313" key="13">
    <source>
        <dbReference type="EMBL" id="KAK7524316.1"/>
    </source>
</evidence>
<comment type="pathway">
    <text evidence="2">Glycolipid biosynthesis; glycosylphosphatidylinositol-anchor biosynthesis.</text>
</comment>
<feature type="transmembrane region" description="Helical" evidence="11">
    <location>
        <begin position="60"/>
        <end position="77"/>
    </location>
</feature>
<evidence type="ECO:0000256" key="9">
    <source>
        <dbReference type="ARBA" id="ARBA00023136"/>
    </source>
</evidence>
<evidence type="ECO:0000256" key="11">
    <source>
        <dbReference type="RuleBase" id="RU363075"/>
    </source>
</evidence>
<organism evidence="13 14">
    <name type="scientific">Phyllosticta citriasiana</name>
    <dbReference type="NCBI Taxonomy" id="595635"/>
    <lineage>
        <taxon>Eukaryota</taxon>
        <taxon>Fungi</taxon>
        <taxon>Dikarya</taxon>
        <taxon>Ascomycota</taxon>
        <taxon>Pezizomycotina</taxon>
        <taxon>Dothideomycetes</taxon>
        <taxon>Dothideomycetes incertae sedis</taxon>
        <taxon>Botryosphaeriales</taxon>
        <taxon>Phyllostictaceae</taxon>
        <taxon>Phyllosticta</taxon>
    </lineage>
</organism>
<reference evidence="13 14" key="1">
    <citation type="submission" date="2024-04" db="EMBL/GenBank/DDBJ databases">
        <title>Phyllosticta paracitricarpa is synonymous to the EU quarantine fungus P. citricarpa based on phylogenomic analyses.</title>
        <authorList>
            <consortium name="Lawrence Berkeley National Laboratory"/>
            <person name="Van Ingen-Buijs V.A."/>
            <person name="Van Westerhoven A.C."/>
            <person name="Haridas S."/>
            <person name="Skiadas P."/>
            <person name="Martin F."/>
            <person name="Groenewald J.Z."/>
            <person name="Crous P.W."/>
            <person name="Seidl M.F."/>
        </authorList>
    </citation>
    <scope>NUCLEOTIDE SEQUENCE [LARGE SCALE GENOMIC DNA]</scope>
    <source>
        <strain evidence="13 14">CBS 123371</strain>
    </source>
</reference>
<evidence type="ECO:0000256" key="12">
    <source>
        <dbReference type="SAM" id="SignalP"/>
    </source>
</evidence>
<dbReference type="Pfam" id="PF03901">
    <property type="entry name" value="Glyco_transf_22"/>
    <property type="match status" value="1"/>
</dbReference>
<feature type="chain" id="PRO_5047089247" description="Mannosyltransferase" evidence="12">
    <location>
        <begin position="18"/>
        <end position="516"/>
    </location>
</feature>
<dbReference type="PANTHER" id="PTHR22760:SF3">
    <property type="entry name" value="GPI MANNOSYLTRANSFERASE 4"/>
    <property type="match status" value="1"/>
</dbReference>
<evidence type="ECO:0000256" key="5">
    <source>
        <dbReference type="ARBA" id="ARBA00022679"/>
    </source>
</evidence>
<comment type="subcellular location">
    <subcellularLocation>
        <location evidence="1 11">Endoplasmic reticulum membrane</location>
        <topology evidence="1 11">Multi-pass membrane protein</topology>
    </subcellularLocation>
</comment>
<keyword evidence="14" id="KW-1185">Reference proteome</keyword>
<gene>
    <name evidence="13" type="ORF">IWZ03DRAFT_22484</name>
</gene>
<keyword evidence="8 11" id="KW-1133">Transmembrane helix</keyword>
<keyword evidence="6 11" id="KW-0812">Transmembrane</keyword>
<comment type="similarity">
    <text evidence="10">Belongs to the glycosyltransferase 22 family. PIGZ subfamily.</text>
</comment>
<dbReference type="GO" id="GO:0016757">
    <property type="term" value="F:glycosyltransferase activity"/>
    <property type="evidence" value="ECO:0007669"/>
    <property type="project" value="UniProtKB-KW"/>
</dbReference>
<dbReference type="PANTHER" id="PTHR22760">
    <property type="entry name" value="GLYCOSYLTRANSFERASE"/>
    <property type="match status" value="1"/>
</dbReference>
<keyword evidence="12" id="KW-0732">Signal</keyword>
<dbReference type="InterPro" id="IPR005599">
    <property type="entry name" value="GPI_mannosylTrfase"/>
</dbReference>
<dbReference type="EC" id="2.4.1.-" evidence="11"/>
<keyword evidence="3" id="KW-0337">GPI-anchor biosynthesis</keyword>
<evidence type="ECO:0000256" key="3">
    <source>
        <dbReference type="ARBA" id="ARBA00022502"/>
    </source>
</evidence>
<evidence type="ECO:0000256" key="4">
    <source>
        <dbReference type="ARBA" id="ARBA00022676"/>
    </source>
</evidence>
<evidence type="ECO:0000313" key="14">
    <source>
        <dbReference type="Proteomes" id="UP001363622"/>
    </source>
</evidence>
<keyword evidence="5" id="KW-0808">Transferase</keyword>
<feature type="signal peptide" evidence="12">
    <location>
        <begin position="1"/>
        <end position="17"/>
    </location>
</feature>
<evidence type="ECO:0000256" key="1">
    <source>
        <dbReference type="ARBA" id="ARBA00004477"/>
    </source>
</evidence>
<feature type="transmembrane region" description="Helical" evidence="11">
    <location>
        <begin position="169"/>
        <end position="189"/>
    </location>
</feature>
<evidence type="ECO:0000256" key="8">
    <source>
        <dbReference type="ARBA" id="ARBA00022989"/>
    </source>
</evidence>
<comment type="caution">
    <text evidence="13">The sequence shown here is derived from an EMBL/GenBank/DDBJ whole genome shotgun (WGS) entry which is preliminary data.</text>
</comment>
<protein>
    <recommendedName>
        <fullName evidence="11">Mannosyltransferase</fullName>
        <ecNumber evidence="11">2.4.1.-</ecNumber>
    </recommendedName>
</protein>
<name>A0ABR1KZP6_9PEZI</name>
<keyword evidence="4 11" id="KW-0328">Glycosyltransferase</keyword>
<accession>A0ABR1KZP6</accession>
<feature type="transmembrane region" description="Helical" evidence="11">
    <location>
        <begin position="344"/>
        <end position="366"/>
    </location>
</feature>
<evidence type="ECO:0000256" key="2">
    <source>
        <dbReference type="ARBA" id="ARBA00004687"/>
    </source>
</evidence>
<keyword evidence="9 11" id="KW-0472">Membrane</keyword>
<feature type="transmembrane region" description="Helical" evidence="11">
    <location>
        <begin position="89"/>
        <end position="111"/>
    </location>
</feature>
<evidence type="ECO:0000256" key="6">
    <source>
        <dbReference type="ARBA" id="ARBA00022692"/>
    </source>
</evidence>
<proteinExistence type="inferred from homology"/>
<sequence>MWRRVYLFLLLVRLYFALSPSYLHPDENFQGPEVIAGRVFSYPVHLTWEFTVEHPIRSSFPLWICYGIPMFTLRVVWDGFAQGTVPPHVVYWTLRFLMFTLSMVLEDWAILELISSPRQRKVAQMLVASSYVTWTLQTHTFSNSLETLALIWCMVLIQRIEHDKKHSSLPASAVLGFLAVVGVFNRITFPAYLVVPALQLFSHFQRKPLSLIVLLLSATLTAMAAIAFDTSFYTQGELSPSDFVLRPVITPLNNLLYNSSASNLAKHGLHPYYQHLVANLPQLLGPTYPLIFLSFRKNLRTAAAVTGITLLSVFPHQEARFLLPTIPLLLTSIRLPDPLANRRLWCAWLAAWVAFNAAMGVLMGVYHQGGVVPAQMWIARHGEPGLARVLWWKTYSPPVWLLNGRNAVVHTVDLMGMPPAEMVARVVDGAACSDQDYYAANLTYLVAPRSATSLDRFRQDASENNEQVPFRLDEVWSYGKHINLDDMEFGDDGVVPTLSRVVGRRGISVWKVQKQC</sequence>
<evidence type="ECO:0000256" key="10">
    <source>
        <dbReference type="ARBA" id="ARBA00038466"/>
    </source>
</evidence>